<gene>
    <name evidence="2" type="ORF">B296_00053003</name>
</gene>
<accession>A0A426Y9X5</accession>
<keyword evidence="1" id="KW-0472">Membrane</keyword>
<evidence type="ECO:0000313" key="2">
    <source>
        <dbReference type="EMBL" id="RRT48552.1"/>
    </source>
</evidence>
<sequence length="58" mass="6615">MRISSKIHLCYNDQITTILQVKKERNLKKRRALSSVLLLVTGEHYSGIILTSGLSKRC</sequence>
<name>A0A426Y9X5_ENSVE</name>
<protein>
    <submittedName>
        <fullName evidence="2">Uncharacterized protein</fullName>
    </submittedName>
</protein>
<keyword evidence="1" id="KW-1133">Transmembrane helix</keyword>
<dbReference type="AlphaFoldDB" id="A0A426Y9X5"/>
<organism evidence="2 3">
    <name type="scientific">Ensete ventricosum</name>
    <name type="common">Abyssinian banana</name>
    <name type="synonym">Musa ensete</name>
    <dbReference type="NCBI Taxonomy" id="4639"/>
    <lineage>
        <taxon>Eukaryota</taxon>
        <taxon>Viridiplantae</taxon>
        <taxon>Streptophyta</taxon>
        <taxon>Embryophyta</taxon>
        <taxon>Tracheophyta</taxon>
        <taxon>Spermatophyta</taxon>
        <taxon>Magnoliopsida</taxon>
        <taxon>Liliopsida</taxon>
        <taxon>Zingiberales</taxon>
        <taxon>Musaceae</taxon>
        <taxon>Ensete</taxon>
    </lineage>
</organism>
<proteinExistence type="predicted"/>
<evidence type="ECO:0000256" key="1">
    <source>
        <dbReference type="SAM" id="Phobius"/>
    </source>
</evidence>
<feature type="transmembrane region" description="Helical" evidence="1">
    <location>
        <begin position="32"/>
        <end position="54"/>
    </location>
</feature>
<evidence type="ECO:0000313" key="3">
    <source>
        <dbReference type="Proteomes" id="UP000287651"/>
    </source>
</evidence>
<keyword evidence="1" id="KW-0812">Transmembrane</keyword>
<reference evidence="2 3" key="1">
    <citation type="journal article" date="2014" name="Agronomy (Basel)">
        <title>A Draft Genome Sequence for Ensete ventricosum, the Drought-Tolerant Tree Against Hunger.</title>
        <authorList>
            <person name="Harrison J."/>
            <person name="Moore K.A."/>
            <person name="Paszkiewicz K."/>
            <person name="Jones T."/>
            <person name="Grant M."/>
            <person name="Ambacheew D."/>
            <person name="Muzemil S."/>
            <person name="Studholme D.J."/>
        </authorList>
    </citation>
    <scope>NUCLEOTIDE SEQUENCE [LARGE SCALE GENOMIC DNA]</scope>
</reference>
<dbReference type="Proteomes" id="UP000287651">
    <property type="component" value="Unassembled WGS sequence"/>
</dbReference>
<dbReference type="EMBL" id="AMZH03013881">
    <property type="protein sequence ID" value="RRT48552.1"/>
    <property type="molecule type" value="Genomic_DNA"/>
</dbReference>
<comment type="caution">
    <text evidence="2">The sequence shown here is derived from an EMBL/GenBank/DDBJ whole genome shotgun (WGS) entry which is preliminary data.</text>
</comment>